<reference evidence="3 4" key="1">
    <citation type="submission" date="2019-03" db="EMBL/GenBank/DDBJ databases">
        <title>Genomic Encyclopedia of Type Strains, Phase IV (KMG-IV): sequencing the most valuable type-strain genomes for metagenomic binning, comparative biology and taxonomic classification.</title>
        <authorList>
            <person name="Goeker M."/>
        </authorList>
    </citation>
    <scope>NUCLEOTIDE SEQUENCE [LARGE SCALE GENOMIC DNA]</scope>
    <source>
        <strain evidence="3 4">DSM 19345</strain>
    </source>
</reference>
<keyword evidence="4" id="KW-1185">Reference proteome</keyword>
<dbReference type="AlphaFoldDB" id="A0A4R3MI06"/>
<evidence type="ECO:0000256" key="1">
    <source>
        <dbReference type="PROSITE-ProRule" id="PRU00169"/>
    </source>
</evidence>
<proteinExistence type="predicted"/>
<protein>
    <submittedName>
        <fullName evidence="3">Response regulator receiver domain-containing protein</fullName>
    </submittedName>
</protein>
<dbReference type="InterPro" id="IPR001789">
    <property type="entry name" value="Sig_transdc_resp-reg_receiver"/>
</dbReference>
<name>A0A4R3MI06_9HYPH</name>
<comment type="caution">
    <text evidence="3">The sequence shown here is derived from an EMBL/GenBank/DDBJ whole genome shotgun (WGS) entry which is preliminary data.</text>
</comment>
<feature type="modified residue" description="4-aspartylphosphate" evidence="1">
    <location>
        <position position="48"/>
    </location>
</feature>
<dbReference type="Gene3D" id="3.40.50.2300">
    <property type="match status" value="1"/>
</dbReference>
<keyword evidence="1" id="KW-0597">Phosphoprotein</keyword>
<evidence type="ECO:0000313" key="3">
    <source>
        <dbReference type="EMBL" id="TCT13685.1"/>
    </source>
</evidence>
<evidence type="ECO:0000259" key="2">
    <source>
        <dbReference type="PROSITE" id="PS50110"/>
    </source>
</evidence>
<dbReference type="Proteomes" id="UP000295678">
    <property type="component" value="Unassembled WGS sequence"/>
</dbReference>
<dbReference type="SUPFAM" id="SSF52172">
    <property type="entry name" value="CheY-like"/>
    <property type="match status" value="1"/>
</dbReference>
<dbReference type="EMBL" id="SMAK01000001">
    <property type="protein sequence ID" value="TCT13685.1"/>
    <property type="molecule type" value="Genomic_DNA"/>
</dbReference>
<dbReference type="RefSeq" id="WP_207903670.1">
    <property type="nucleotide sequence ID" value="NZ_SMAK01000001.1"/>
</dbReference>
<organism evidence="3 4">
    <name type="scientific">Tepidamorphus gemmatus</name>
    <dbReference type="NCBI Taxonomy" id="747076"/>
    <lineage>
        <taxon>Bacteria</taxon>
        <taxon>Pseudomonadati</taxon>
        <taxon>Pseudomonadota</taxon>
        <taxon>Alphaproteobacteria</taxon>
        <taxon>Hyphomicrobiales</taxon>
        <taxon>Tepidamorphaceae</taxon>
        <taxon>Tepidamorphus</taxon>
    </lineage>
</organism>
<evidence type="ECO:0000313" key="4">
    <source>
        <dbReference type="Proteomes" id="UP000295678"/>
    </source>
</evidence>
<accession>A0A4R3MI06</accession>
<feature type="domain" description="Response regulatory" evidence="2">
    <location>
        <begin position="1"/>
        <end position="104"/>
    </location>
</feature>
<sequence>MVEDEFLIAMEIEAALEAAGAIVVGPAPSLEAACSLARDGDIDAAILDVNLGDEHVFPAAELLDQRGIPYIFHTAYPPKELEGRPVCVKPVEPVRLIRILCDLRRVAPVAAPRG</sequence>
<dbReference type="GO" id="GO:0000160">
    <property type="term" value="P:phosphorelay signal transduction system"/>
    <property type="evidence" value="ECO:0007669"/>
    <property type="project" value="InterPro"/>
</dbReference>
<dbReference type="PROSITE" id="PS50110">
    <property type="entry name" value="RESPONSE_REGULATORY"/>
    <property type="match status" value="1"/>
</dbReference>
<dbReference type="InterPro" id="IPR011006">
    <property type="entry name" value="CheY-like_superfamily"/>
</dbReference>
<gene>
    <name evidence="3" type="ORF">EDC22_101556</name>
</gene>